<evidence type="ECO:0000259" key="9">
    <source>
        <dbReference type="PROSITE" id="PS51405"/>
    </source>
</evidence>
<evidence type="ECO:0000256" key="4">
    <source>
        <dbReference type="ARBA" id="ARBA00022723"/>
    </source>
</evidence>
<sequence>MRLSPVAFFFVAVAQRCAAFPSSYFEDRAPHLANRTTADFNPAAQLIDVTGDHSFQAPGPDDLRGPCPGLNAMANHNFIPHNGIVPFTTALSQSSKVFGLGVLPGTVATALAVFGADVLALDFSIGGAPPSSLLTGILGGPPTGLSGTHNQFESDSSPTRGDKYQFNGDNYHLQVPYFESLYNLPPAGASANHDRDIIHQHAHIRYHQSVSENQYFFYGPLVSSLVHNLVYAMMANHSAECPQGCLTGDVLKSIYSVTTLPDGSLHYTPGHERIPDKWYRRPVDYGTDALTDMVAMWLRYPELLIIGGNVDGVNSFAPIDINNLTGGVYSATKLLEGNNAACFVFQAVQIMIPDALSKVAGLVGGILGDLLDVIEPILGDLTCPELSELDTSVLERYPGYRRTSHAVR</sequence>
<evidence type="ECO:0000256" key="1">
    <source>
        <dbReference type="ARBA" id="ARBA00001970"/>
    </source>
</evidence>
<gene>
    <name evidence="10" type="ORF">DFH08DRAFT_721394</name>
</gene>
<name>A0AAD6Z2H2_9AGAR</name>
<evidence type="ECO:0000256" key="3">
    <source>
        <dbReference type="ARBA" id="ARBA00022617"/>
    </source>
</evidence>
<evidence type="ECO:0000256" key="2">
    <source>
        <dbReference type="ARBA" id="ARBA00022559"/>
    </source>
</evidence>
<evidence type="ECO:0000256" key="7">
    <source>
        <dbReference type="ARBA" id="ARBA00025795"/>
    </source>
</evidence>
<evidence type="ECO:0000313" key="11">
    <source>
        <dbReference type="Proteomes" id="UP001218218"/>
    </source>
</evidence>
<keyword evidence="2" id="KW-0575">Peroxidase</keyword>
<feature type="signal peptide" evidence="8">
    <location>
        <begin position="1"/>
        <end position="19"/>
    </location>
</feature>
<keyword evidence="8" id="KW-0732">Signal</keyword>
<evidence type="ECO:0000313" key="10">
    <source>
        <dbReference type="EMBL" id="KAJ7304862.1"/>
    </source>
</evidence>
<evidence type="ECO:0000256" key="6">
    <source>
        <dbReference type="ARBA" id="ARBA00023004"/>
    </source>
</evidence>
<keyword evidence="4" id="KW-0479">Metal-binding</keyword>
<protein>
    <submittedName>
        <fullName evidence="10">Oxidase-like protein</fullName>
    </submittedName>
</protein>
<dbReference type="GO" id="GO:0004601">
    <property type="term" value="F:peroxidase activity"/>
    <property type="evidence" value="ECO:0007669"/>
    <property type="project" value="UniProtKB-KW"/>
</dbReference>
<keyword evidence="6" id="KW-0408">Iron</keyword>
<dbReference type="Pfam" id="PF01328">
    <property type="entry name" value="Peroxidase_2"/>
    <property type="match status" value="1"/>
</dbReference>
<dbReference type="EMBL" id="JARIHO010000098">
    <property type="protein sequence ID" value="KAJ7304862.1"/>
    <property type="molecule type" value="Genomic_DNA"/>
</dbReference>
<dbReference type="Gene3D" id="1.10.489.10">
    <property type="entry name" value="Chloroperoxidase-like"/>
    <property type="match status" value="1"/>
</dbReference>
<dbReference type="InterPro" id="IPR036851">
    <property type="entry name" value="Chloroperoxidase-like_sf"/>
</dbReference>
<dbReference type="PROSITE" id="PS51405">
    <property type="entry name" value="HEME_HALOPEROXIDASE"/>
    <property type="match status" value="1"/>
</dbReference>
<dbReference type="AlphaFoldDB" id="A0AAD6Z2H2"/>
<keyword evidence="3" id="KW-0349">Heme</keyword>
<evidence type="ECO:0000256" key="8">
    <source>
        <dbReference type="SAM" id="SignalP"/>
    </source>
</evidence>
<feature type="chain" id="PRO_5041951601" evidence="8">
    <location>
        <begin position="20"/>
        <end position="408"/>
    </location>
</feature>
<reference evidence="10" key="1">
    <citation type="submission" date="2023-03" db="EMBL/GenBank/DDBJ databases">
        <title>Massive genome expansion in bonnet fungi (Mycena s.s.) driven by repeated elements and novel gene families across ecological guilds.</title>
        <authorList>
            <consortium name="Lawrence Berkeley National Laboratory"/>
            <person name="Harder C.B."/>
            <person name="Miyauchi S."/>
            <person name="Viragh M."/>
            <person name="Kuo A."/>
            <person name="Thoen E."/>
            <person name="Andreopoulos B."/>
            <person name="Lu D."/>
            <person name="Skrede I."/>
            <person name="Drula E."/>
            <person name="Henrissat B."/>
            <person name="Morin E."/>
            <person name="Kohler A."/>
            <person name="Barry K."/>
            <person name="LaButti K."/>
            <person name="Morin E."/>
            <person name="Salamov A."/>
            <person name="Lipzen A."/>
            <person name="Mereny Z."/>
            <person name="Hegedus B."/>
            <person name="Baldrian P."/>
            <person name="Stursova M."/>
            <person name="Weitz H."/>
            <person name="Taylor A."/>
            <person name="Grigoriev I.V."/>
            <person name="Nagy L.G."/>
            <person name="Martin F."/>
            <person name="Kauserud H."/>
        </authorList>
    </citation>
    <scope>NUCLEOTIDE SEQUENCE</scope>
    <source>
        <strain evidence="10">CBHHK002</strain>
    </source>
</reference>
<proteinExistence type="inferred from homology"/>
<organism evidence="10 11">
    <name type="scientific">Mycena albidolilacea</name>
    <dbReference type="NCBI Taxonomy" id="1033008"/>
    <lineage>
        <taxon>Eukaryota</taxon>
        <taxon>Fungi</taxon>
        <taxon>Dikarya</taxon>
        <taxon>Basidiomycota</taxon>
        <taxon>Agaricomycotina</taxon>
        <taxon>Agaricomycetes</taxon>
        <taxon>Agaricomycetidae</taxon>
        <taxon>Agaricales</taxon>
        <taxon>Marasmiineae</taxon>
        <taxon>Mycenaceae</taxon>
        <taxon>Mycena</taxon>
    </lineage>
</organism>
<dbReference type="PANTHER" id="PTHR33577:SF1">
    <property type="entry name" value="HEME HALOPEROXIDASE FAMILY PROFILE DOMAIN-CONTAINING PROTEIN"/>
    <property type="match status" value="1"/>
</dbReference>
<dbReference type="GO" id="GO:0046872">
    <property type="term" value="F:metal ion binding"/>
    <property type="evidence" value="ECO:0007669"/>
    <property type="project" value="UniProtKB-KW"/>
</dbReference>
<accession>A0AAD6Z2H2</accession>
<feature type="domain" description="Heme haloperoxidase family profile" evidence="9">
    <location>
        <begin position="51"/>
        <end position="295"/>
    </location>
</feature>
<comment type="cofactor">
    <cofactor evidence="1">
        <name>heme b</name>
        <dbReference type="ChEBI" id="CHEBI:60344"/>
    </cofactor>
</comment>
<dbReference type="InterPro" id="IPR000028">
    <property type="entry name" value="Chloroperoxidase"/>
</dbReference>
<comment type="caution">
    <text evidence="10">The sequence shown here is derived from an EMBL/GenBank/DDBJ whole genome shotgun (WGS) entry which is preliminary data.</text>
</comment>
<dbReference type="PANTHER" id="PTHR33577">
    <property type="entry name" value="STERIGMATOCYSTIN BIOSYNTHESIS PEROXIDASE STCC-RELATED"/>
    <property type="match status" value="1"/>
</dbReference>
<comment type="similarity">
    <text evidence="7">Belongs to the chloroperoxidase family.</text>
</comment>
<keyword evidence="11" id="KW-1185">Reference proteome</keyword>
<dbReference type="SUPFAM" id="SSF47571">
    <property type="entry name" value="Cloroperoxidase"/>
    <property type="match status" value="1"/>
</dbReference>
<evidence type="ECO:0000256" key="5">
    <source>
        <dbReference type="ARBA" id="ARBA00023002"/>
    </source>
</evidence>
<keyword evidence="5" id="KW-0560">Oxidoreductase</keyword>
<dbReference type="Proteomes" id="UP001218218">
    <property type="component" value="Unassembled WGS sequence"/>
</dbReference>